<feature type="region of interest" description="Disordered" evidence="8">
    <location>
        <begin position="198"/>
        <end position="235"/>
    </location>
</feature>
<evidence type="ECO:0000256" key="7">
    <source>
        <dbReference type="ARBA" id="ARBA00024211"/>
    </source>
</evidence>
<dbReference type="PANTHER" id="PTHR31083">
    <property type="entry name" value="UPSTREAM OF FLC PROTEIN (DUF966)"/>
    <property type="match status" value="1"/>
</dbReference>
<keyword evidence="2" id="KW-0217">Developmental protein</keyword>
<organism evidence="10 11">
    <name type="scientific">Eucalyptus globulus</name>
    <name type="common">Tasmanian blue gum</name>
    <dbReference type="NCBI Taxonomy" id="34317"/>
    <lineage>
        <taxon>Eukaryota</taxon>
        <taxon>Viridiplantae</taxon>
        <taxon>Streptophyta</taxon>
        <taxon>Embryophyta</taxon>
        <taxon>Tracheophyta</taxon>
        <taxon>Spermatophyta</taxon>
        <taxon>Magnoliopsida</taxon>
        <taxon>eudicotyledons</taxon>
        <taxon>Gunneridae</taxon>
        <taxon>Pentapetalae</taxon>
        <taxon>rosids</taxon>
        <taxon>malvids</taxon>
        <taxon>Myrtales</taxon>
        <taxon>Myrtaceae</taxon>
        <taxon>Myrtoideae</taxon>
        <taxon>Eucalypteae</taxon>
        <taxon>Eucalyptus</taxon>
    </lineage>
</organism>
<comment type="subcellular location">
    <subcellularLocation>
        <location evidence="1">Cell membrane</location>
        <topology evidence="1">Peripheral membrane protein</topology>
        <orientation evidence="1">Cytoplasmic side</orientation>
    </subcellularLocation>
</comment>
<evidence type="ECO:0000256" key="4">
    <source>
        <dbReference type="ARBA" id="ARBA00022618"/>
    </source>
</evidence>
<dbReference type="Pfam" id="PF06136">
    <property type="entry name" value="SOK"/>
    <property type="match status" value="1"/>
</dbReference>
<evidence type="ECO:0000256" key="5">
    <source>
        <dbReference type="ARBA" id="ARBA00023136"/>
    </source>
</evidence>
<sequence>MKIGETECAIFAAAEMQREMETITGEVRRIKVLYFLRHGRGTGGGVEQPHLFCAYHSSSNDLLLKDIKRWLADLRGSHLTRAFSWSYKKRYKMGYIWQDVLDDDLVMPISRMKKLLFLHMVSYSLLSCPESRAYKHPMTSCLRNDEASAGNNVSSSREEIRDKYPHSSQTESPTLLQQCPLPSSDTSTLTIIKSVHLEDDEEHSGMSEPDNHSHWMARPPVSSVSTLSSAQTPLTESKRRYRGASQKFRNLITCGATDTNDAVLVMIDWVEENTSLRQDFNIERSSQIWRADGLGGSRRTSNTYWGSGKGRQEPRCHP</sequence>
<evidence type="ECO:0000313" key="10">
    <source>
        <dbReference type="EMBL" id="KAL3713829.1"/>
    </source>
</evidence>
<evidence type="ECO:0000256" key="2">
    <source>
        <dbReference type="ARBA" id="ARBA00022473"/>
    </source>
</evidence>
<name>A0ABD3IG24_EUCGL</name>
<evidence type="ECO:0000256" key="1">
    <source>
        <dbReference type="ARBA" id="ARBA00004413"/>
    </source>
</evidence>
<feature type="region of interest" description="Disordered" evidence="8">
    <location>
        <begin position="292"/>
        <end position="318"/>
    </location>
</feature>
<feature type="compositionally biased region" description="Polar residues" evidence="8">
    <location>
        <begin position="166"/>
        <end position="184"/>
    </location>
</feature>
<dbReference type="AlphaFoldDB" id="A0ABD3IG24"/>
<evidence type="ECO:0000256" key="3">
    <source>
        <dbReference type="ARBA" id="ARBA00022475"/>
    </source>
</evidence>
<protein>
    <recommendedName>
        <fullName evidence="9">SOSEKI DIX-like domain-containing protein</fullName>
    </recommendedName>
</protein>
<keyword evidence="5" id="KW-0472">Membrane</keyword>
<evidence type="ECO:0000313" key="11">
    <source>
        <dbReference type="Proteomes" id="UP001634007"/>
    </source>
</evidence>
<dbReference type="EMBL" id="JBJKBG010000021">
    <property type="protein sequence ID" value="KAL3713829.1"/>
    <property type="molecule type" value="Genomic_DNA"/>
</dbReference>
<feature type="compositionally biased region" description="Basic and acidic residues" evidence="8">
    <location>
        <begin position="156"/>
        <end position="165"/>
    </location>
</feature>
<evidence type="ECO:0000256" key="6">
    <source>
        <dbReference type="ARBA" id="ARBA00023306"/>
    </source>
</evidence>
<dbReference type="InterPro" id="IPR048351">
    <property type="entry name" value="SOK_DIX"/>
</dbReference>
<feature type="region of interest" description="Disordered" evidence="8">
    <location>
        <begin position="144"/>
        <end position="184"/>
    </location>
</feature>
<feature type="compositionally biased region" description="Basic and acidic residues" evidence="8">
    <location>
        <begin position="203"/>
        <end position="213"/>
    </location>
</feature>
<keyword evidence="4" id="KW-0132">Cell division</keyword>
<comment type="caution">
    <text evidence="10">The sequence shown here is derived from an EMBL/GenBank/DDBJ whole genome shotgun (WGS) entry which is preliminary data.</text>
</comment>
<dbReference type="GO" id="GO:0005886">
    <property type="term" value="C:plasma membrane"/>
    <property type="evidence" value="ECO:0007669"/>
    <property type="project" value="UniProtKB-SubCell"/>
</dbReference>
<dbReference type="GO" id="GO:0051258">
    <property type="term" value="P:protein polymerization"/>
    <property type="evidence" value="ECO:0007669"/>
    <property type="project" value="UniProtKB-ARBA"/>
</dbReference>
<dbReference type="PANTHER" id="PTHR31083:SF5">
    <property type="entry name" value="PROTEIN SOSEKI 1"/>
    <property type="match status" value="1"/>
</dbReference>
<accession>A0ABD3IG24</accession>
<keyword evidence="3" id="KW-1003">Cell membrane</keyword>
<feature type="compositionally biased region" description="Polar residues" evidence="8">
    <location>
        <begin position="222"/>
        <end position="235"/>
    </location>
</feature>
<feature type="non-terminal residue" evidence="10">
    <location>
        <position position="318"/>
    </location>
</feature>
<evidence type="ECO:0000259" key="9">
    <source>
        <dbReference type="Pfam" id="PF06136"/>
    </source>
</evidence>
<comment type="similarity">
    <text evidence="7">Belongs to the SOSEKI family.</text>
</comment>
<proteinExistence type="inferred from homology"/>
<reference evidence="10 11" key="1">
    <citation type="submission" date="2024-11" db="EMBL/GenBank/DDBJ databases">
        <title>Chromosome-level genome assembly of Eucalyptus globulus Labill. provides insights into its genome evolution.</title>
        <authorList>
            <person name="Li X."/>
        </authorList>
    </citation>
    <scope>NUCLEOTIDE SEQUENCE [LARGE SCALE GENOMIC DNA]</scope>
    <source>
        <strain evidence="10">CL2024</strain>
        <tissue evidence="10">Fresh tender leaves</tissue>
    </source>
</reference>
<gene>
    <name evidence="10" type="ORF">ACJRO7_036290</name>
</gene>
<evidence type="ECO:0000256" key="8">
    <source>
        <dbReference type="SAM" id="MobiDB-lite"/>
    </source>
</evidence>
<keyword evidence="11" id="KW-1185">Reference proteome</keyword>
<dbReference type="InterPro" id="IPR010369">
    <property type="entry name" value="SOK"/>
</dbReference>
<dbReference type="GO" id="GO:0051301">
    <property type="term" value="P:cell division"/>
    <property type="evidence" value="ECO:0007669"/>
    <property type="project" value="UniProtKB-KW"/>
</dbReference>
<keyword evidence="6" id="KW-0131">Cell cycle</keyword>
<feature type="domain" description="SOSEKI DIX-like" evidence="9">
    <location>
        <begin position="31"/>
        <end position="112"/>
    </location>
</feature>
<dbReference type="Proteomes" id="UP001634007">
    <property type="component" value="Unassembled WGS sequence"/>
</dbReference>